<dbReference type="InterPro" id="IPR017911">
    <property type="entry name" value="MacB-like_ATP-bd"/>
</dbReference>
<dbReference type="SUPFAM" id="SSF52540">
    <property type="entry name" value="P-loop containing nucleoside triphosphate hydrolases"/>
    <property type="match status" value="1"/>
</dbReference>
<dbReference type="PANTHER" id="PTHR24220:SF86">
    <property type="entry name" value="ABC TRANSPORTER ABCH.1"/>
    <property type="match status" value="1"/>
</dbReference>
<dbReference type="AlphaFoldDB" id="A0A9D2D6P7"/>
<dbReference type="InterPro" id="IPR003439">
    <property type="entry name" value="ABC_transporter-like_ATP-bd"/>
</dbReference>
<dbReference type="EMBL" id="DXCF01000016">
    <property type="protein sequence ID" value="HIZ09455.1"/>
    <property type="molecule type" value="Genomic_DNA"/>
</dbReference>
<dbReference type="PANTHER" id="PTHR24220">
    <property type="entry name" value="IMPORT ATP-BINDING PROTEIN"/>
    <property type="match status" value="1"/>
</dbReference>
<evidence type="ECO:0000256" key="2">
    <source>
        <dbReference type="ARBA" id="ARBA00022741"/>
    </source>
</evidence>
<comment type="caution">
    <text evidence="5">The sequence shown here is derived from an EMBL/GenBank/DDBJ whole genome shotgun (WGS) entry which is preliminary data.</text>
</comment>
<proteinExistence type="predicted"/>
<dbReference type="InterPro" id="IPR003593">
    <property type="entry name" value="AAA+_ATPase"/>
</dbReference>
<dbReference type="SMART" id="SM00382">
    <property type="entry name" value="AAA"/>
    <property type="match status" value="1"/>
</dbReference>
<evidence type="ECO:0000313" key="5">
    <source>
        <dbReference type="EMBL" id="HIZ09455.1"/>
    </source>
</evidence>
<dbReference type="InterPro" id="IPR017871">
    <property type="entry name" value="ABC_transporter-like_CS"/>
</dbReference>
<dbReference type="GO" id="GO:0005886">
    <property type="term" value="C:plasma membrane"/>
    <property type="evidence" value="ECO:0007669"/>
    <property type="project" value="TreeGrafter"/>
</dbReference>
<dbReference type="GO" id="GO:0022857">
    <property type="term" value="F:transmembrane transporter activity"/>
    <property type="evidence" value="ECO:0007669"/>
    <property type="project" value="TreeGrafter"/>
</dbReference>
<keyword evidence="1" id="KW-0813">Transport</keyword>
<dbReference type="CDD" id="cd03255">
    <property type="entry name" value="ABC_MJ0796_LolCDE_FtsE"/>
    <property type="match status" value="1"/>
</dbReference>
<evidence type="ECO:0000259" key="4">
    <source>
        <dbReference type="PROSITE" id="PS50893"/>
    </source>
</evidence>
<accession>A0A9D2D6P7</accession>
<reference evidence="5" key="1">
    <citation type="journal article" date="2021" name="PeerJ">
        <title>Extensive microbial diversity within the chicken gut microbiome revealed by metagenomics and culture.</title>
        <authorList>
            <person name="Gilroy R."/>
            <person name="Ravi A."/>
            <person name="Getino M."/>
            <person name="Pursley I."/>
            <person name="Horton D.L."/>
            <person name="Alikhan N.F."/>
            <person name="Baker D."/>
            <person name="Gharbi K."/>
            <person name="Hall N."/>
            <person name="Watson M."/>
            <person name="Adriaenssens E.M."/>
            <person name="Foster-Nyarko E."/>
            <person name="Jarju S."/>
            <person name="Secka A."/>
            <person name="Antonio M."/>
            <person name="Oren A."/>
            <person name="Chaudhuri R.R."/>
            <person name="La Ragione R."/>
            <person name="Hildebrand F."/>
            <person name="Pallen M.J."/>
        </authorList>
    </citation>
    <scope>NUCLEOTIDE SEQUENCE</scope>
    <source>
        <strain evidence="5">CHK192-19661</strain>
    </source>
</reference>
<name>A0A9D2D6P7_9FIRM</name>
<sequence>MLEVKDLRKNYGDVAALRGVTLSLGGGFTAVTGRSGSGKSTFLKAAGLMIPAEGEIFIGGRQVSALSEREKDLLRNREIGFVFQDYSLEPAYTVRENVELPLLIAGMKAKERRARAEECLAFVGLEAKAGKRAAQLSGGEQQRVAVARAVANRPRILLADEPCGNLDRENGKNLISLFKKLAEAGVCVVMVTHNAEDAAEAGRIVTFSDGRVLSDTGGA</sequence>
<feature type="domain" description="ABC transporter" evidence="4">
    <location>
        <begin position="2"/>
        <end position="219"/>
    </location>
</feature>
<evidence type="ECO:0000313" key="6">
    <source>
        <dbReference type="Proteomes" id="UP000824025"/>
    </source>
</evidence>
<dbReference type="Pfam" id="PF00005">
    <property type="entry name" value="ABC_tran"/>
    <property type="match status" value="1"/>
</dbReference>
<dbReference type="PROSITE" id="PS50893">
    <property type="entry name" value="ABC_TRANSPORTER_2"/>
    <property type="match status" value="1"/>
</dbReference>
<reference evidence="5" key="2">
    <citation type="submission" date="2021-04" db="EMBL/GenBank/DDBJ databases">
        <authorList>
            <person name="Gilroy R."/>
        </authorList>
    </citation>
    <scope>NUCLEOTIDE SEQUENCE</scope>
    <source>
        <strain evidence="5">CHK192-19661</strain>
    </source>
</reference>
<gene>
    <name evidence="5" type="ORF">H9726_03095</name>
</gene>
<evidence type="ECO:0000256" key="1">
    <source>
        <dbReference type="ARBA" id="ARBA00022448"/>
    </source>
</evidence>
<dbReference type="Proteomes" id="UP000824025">
    <property type="component" value="Unassembled WGS sequence"/>
</dbReference>
<dbReference type="GO" id="GO:0005524">
    <property type="term" value="F:ATP binding"/>
    <property type="evidence" value="ECO:0007669"/>
    <property type="project" value="UniProtKB-KW"/>
</dbReference>
<dbReference type="InterPro" id="IPR027417">
    <property type="entry name" value="P-loop_NTPase"/>
</dbReference>
<organism evidence="5 6">
    <name type="scientific">Candidatus Borkfalkia avicola</name>
    <dbReference type="NCBI Taxonomy" id="2838503"/>
    <lineage>
        <taxon>Bacteria</taxon>
        <taxon>Bacillati</taxon>
        <taxon>Bacillota</taxon>
        <taxon>Clostridia</taxon>
        <taxon>Christensenellales</taxon>
        <taxon>Christensenellaceae</taxon>
        <taxon>Candidatus Borkfalkia</taxon>
    </lineage>
</organism>
<dbReference type="PROSITE" id="PS00211">
    <property type="entry name" value="ABC_TRANSPORTER_1"/>
    <property type="match status" value="1"/>
</dbReference>
<protein>
    <submittedName>
        <fullName evidence="5">ABC transporter ATP-binding protein</fullName>
    </submittedName>
</protein>
<keyword evidence="2" id="KW-0547">Nucleotide-binding</keyword>
<keyword evidence="3 5" id="KW-0067">ATP-binding</keyword>
<evidence type="ECO:0000256" key="3">
    <source>
        <dbReference type="ARBA" id="ARBA00022840"/>
    </source>
</evidence>
<dbReference type="InterPro" id="IPR015854">
    <property type="entry name" value="ABC_transpr_LolD-like"/>
</dbReference>
<dbReference type="GO" id="GO:0016887">
    <property type="term" value="F:ATP hydrolysis activity"/>
    <property type="evidence" value="ECO:0007669"/>
    <property type="project" value="InterPro"/>
</dbReference>
<dbReference type="Gene3D" id="3.40.50.300">
    <property type="entry name" value="P-loop containing nucleotide triphosphate hydrolases"/>
    <property type="match status" value="1"/>
</dbReference>